<accession>A0A084GF03</accession>
<dbReference type="AlphaFoldDB" id="A0A084GF03"/>
<dbReference type="PANTHER" id="PTHR46179:SF19">
    <property type="entry name" value="C2H2 FINGER DOMAIN TRANSCRIPTION FACTOR (EUROFUNG)-RELATED"/>
    <property type="match status" value="1"/>
</dbReference>
<dbReference type="KEGG" id="sapo:SAPIO_CDS1297"/>
<dbReference type="HOGENOM" id="CLU_024809_0_0_1"/>
<protein>
    <recommendedName>
        <fullName evidence="2">C2H2-type domain-containing protein</fullName>
    </recommendedName>
</protein>
<dbReference type="OMA" id="EVIMFAD"/>
<feature type="domain" description="C2H2-type" evidence="2">
    <location>
        <begin position="398"/>
        <end position="427"/>
    </location>
</feature>
<evidence type="ECO:0000313" key="4">
    <source>
        <dbReference type="Proteomes" id="UP000028545"/>
    </source>
</evidence>
<comment type="caution">
    <text evidence="3">The sequence shown here is derived from an EMBL/GenBank/DDBJ whole genome shotgun (WGS) entry which is preliminary data.</text>
</comment>
<dbReference type="GeneID" id="27720369"/>
<proteinExistence type="predicted"/>
<dbReference type="Proteomes" id="UP000028545">
    <property type="component" value="Unassembled WGS sequence"/>
</dbReference>
<dbReference type="InterPro" id="IPR013087">
    <property type="entry name" value="Znf_C2H2_type"/>
</dbReference>
<dbReference type="PANTHER" id="PTHR46179">
    <property type="entry name" value="ZINC FINGER PROTEIN"/>
    <property type="match status" value="1"/>
</dbReference>
<dbReference type="VEuPathDB" id="FungiDB:SAPIO_CDS1297"/>
<name>A0A084GF03_PSEDA</name>
<dbReference type="RefSeq" id="XP_016645714.1">
    <property type="nucleotide sequence ID" value="XM_016784598.1"/>
</dbReference>
<dbReference type="Pfam" id="PF13650">
    <property type="entry name" value="Asp_protease_2"/>
    <property type="match status" value="1"/>
</dbReference>
<organism evidence="3 4">
    <name type="scientific">Pseudallescheria apiosperma</name>
    <name type="common">Scedosporium apiospermum</name>
    <dbReference type="NCBI Taxonomy" id="563466"/>
    <lineage>
        <taxon>Eukaryota</taxon>
        <taxon>Fungi</taxon>
        <taxon>Dikarya</taxon>
        <taxon>Ascomycota</taxon>
        <taxon>Pezizomycotina</taxon>
        <taxon>Sordariomycetes</taxon>
        <taxon>Hypocreomycetidae</taxon>
        <taxon>Microascales</taxon>
        <taxon>Microascaceae</taxon>
        <taxon>Scedosporium</taxon>
    </lineage>
</organism>
<evidence type="ECO:0000259" key="2">
    <source>
        <dbReference type="SMART" id="SM00355"/>
    </source>
</evidence>
<dbReference type="EMBL" id="JOWA01000055">
    <property type="protein sequence ID" value="KEZ45915.1"/>
    <property type="molecule type" value="Genomic_DNA"/>
</dbReference>
<gene>
    <name evidence="3" type="ORF">SAPIO_CDS1297</name>
</gene>
<dbReference type="CDD" id="cd00303">
    <property type="entry name" value="retropepsin_like"/>
    <property type="match status" value="2"/>
</dbReference>
<evidence type="ECO:0000313" key="3">
    <source>
        <dbReference type="EMBL" id="KEZ45915.1"/>
    </source>
</evidence>
<evidence type="ECO:0000256" key="1">
    <source>
        <dbReference type="SAM" id="MobiDB-lite"/>
    </source>
</evidence>
<reference evidence="3 4" key="1">
    <citation type="journal article" date="2014" name="Genome Announc.">
        <title>Draft genome sequence of the pathogenic fungus Scedosporium apiospermum.</title>
        <authorList>
            <person name="Vandeputte P."/>
            <person name="Ghamrawi S."/>
            <person name="Rechenmann M."/>
            <person name="Iltis A."/>
            <person name="Giraud S."/>
            <person name="Fleury M."/>
            <person name="Thornton C."/>
            <person name="Delhaes L."/>
            <person name="Meyer W."/>
            <person name="Papon N."/>
            <person name="Bouchara J.P."/>
        </authorList>
    </citation>
    <scope>NUCLEOTIDE SEQUENCE [LARGE SCALE GENOMIC DNA]</scope>
    <source>
        <strain evidence="3 4">IHEM 14462</strain>
    </source>
</reference>
<dbReference type="InterPro" id="IPR051061">
    <property type="entry name" value="Zinc_finger_trans_reg"/>
</dbReference>
<sequence>MNPGLGWTIAPGAERLPPIDDSDPPQFESPTNAPQRSAQRATRRRKRYSLPLVIGNTDTIMACPDSGSDDNIISLDVATKLGLVIDSPQQDMRFSLANGKAVQAVGQVTTECSFPDCDIGWSCTFYVFSDLAMPAIVGLEFLDTAEVFSKNKVLLVEELVPTLQALRVHSIGPPKKGLICRVGKSVSCARVDSGSDLDLVSPEFVRAREFTVHPVREKLQFADGSIGFTSGVIEATFSVGDVGGVMEFLPRSEELSLQLHILESLTVDVLVGLDTIEELDIYGQHASSFIQRMPQPGESDLCVIRHIGSVERFVKNTFNSLIEDIYVQRQRENARQERSMLEAQTASIKHSGLSVTSGSASSEVGMFKCTFEGCQAKPFQTQYLLDSHANVHSSARPHHCPVQGCPRSKPGQGFRRKNEMIRHGLVHESPGYRCPFCPATIRHGYPRPDSLQRDKRVAILFAMLLGPCNISTLEGMAV</sequence>
<keyword evidence="4" id="KW-1185">Reference proteome</keyword>
<dbReference type="SMART" id="SM00355">
    <property type="entry name" value="ZnF_C2H2"/>
    <property type="match status" value="2"/>
</dbReference>
<dbReference type="GO" id="GO:0006357">
    <property type="term" value="P:regulation of transcription by RNA polymerase II"/>
    <property type="evidence" value="ECO:0007669"/>
    <property type="project" value="TreeGrafter"/>
</dbReference>
<dbReference type="Gene3D" id="2.40.70.10">
    <property type="entry name" value="Acid Proteases"/>
    <property type="match status" value="1"/>
</dbReference>
<feature type="region of interest" description="Disordered" evidence="1">
    <location>
        <begin position="1"/>
        <end position="44"/>
    </location>
</feature>
<dbReference type="InterPro" id="IPR021109">
    <property type="entry name" value="Peptidase_aspartic_dom_sf"/>
</dbReference>
<dbReference type="GO" id="GO:0005634">
    <property type="term" value="C:nucleus"/>
    <property type="evidence" value="ECO:0007669"/>
    <property type="project" value="TreeGrafter"/>
</dbReference>
<feature type="domain" description="C2H2-type" evidence="2">
    <location>
        <begin position="367"/>
        <end position="392"/>
    </location>
</feature>
<dbReference type="OrthoDB" id="6079484at2759"/>
<dbReference type="Gene3D" id="3.30.160.60">
    <property type="entry name" value="Classic Zinc Finger"/>
    <property type="match status" value="1"/>
</dbReference>